<evidence type="ECO:0000256" key="2">
    <source>
        <dbReference type="ARBA" id="ARBA00023015"/>
    </source>
</evidence>
<dbReference type="Gene3D" id="3.40.190.290">
    <property type="match status" value="1"/>
</dbReference>
<feature type="domain" description="HTH lysR-type" evidence="5">
    <location>
        <begin position="5"/>
        <end position="62"/>
    </location>
</feature>
<sequence>MRLKTTLEQWLTLIEVDRAGSIQAAALALNKSHTTLMYALRKLEQQLGMELICIEQRRAVLTVEARALLRRAVPMVEQARELESVGSQIALGVEPEITLTLDHLCCREWVMAPLGRFFDDFKGTSVQIRETSLSATERAVTERQADLAIITLPVDNHLTDPFGVVTMVPVAGRGHPLAGMKAVTAEDLITHTQIVVRDLGEDDPKRQRDVGWLRSERRITVDNFDHAWDAVRAGVGFCRMPDHRLARLDPYEVVPLTLAGGGSYQVPLHLTLPKGKQTGVAARALYALLRQAARERRLQSQE</sequence>
<keyword evidence="3" id="KW-0238">DNA-binding</keyword>
<evidence type="ECO:0000259" key="5">
    <source>
        <dbReference type="PROSITE" id="PS50931"/>
    </source>
</evidence>
<dbReference type="InterPro" id="IPR036390">
    <property type="entry name" value="WH_DNA-bd_sf"/>
</dbReference>
<dbReference type="SUPFAM" id="SSF46785">
    <property type="entry name" value="Winged helix' DNA-binding domain"/>
    <property type="match status" value="1"/>
</dbReference>
<dbReference type="Pfam" id="PF03466">
    <property type="entry name" value="LysR_substrate"/>
    <property type="match status" value="1"/>
</dbReference>
<dbReference type="InterPro" id="IPR036388">
    <property type="entry name" value="WH-like_DNA-bd_sf"/>
</dbReference>
<dbReference type="PROSITE" id="PS50931">
    <property type="entry name" value="HTH_LYSR"/>
    <property type="match status" value="1"/>
</dbReference>
<dbReference type="GO" id="GO:0000976">
    <property type="term" value="F:transcription cis-regulatory region binding"/>
    <property type="evidence" value="ECO:0007669"/>
    <property type="project" value="TreeGrafter"/>
</dbReference>
<dbReference type="Gene3D" id="1.10.10.10">
    <property type="entry name" value="Winged helix-like DNA-binding domain superfamily/Winged helix DNA-binding domain"/>
    <property type="match status" value="1"/>
</dbReference>
<protein>
    <submittedName>
        <fullName evidence="6">LysR family transcriptional regulator</fullName>
    </submittedName>
</protein>
<proteinExistence type="inferred from homology"/>
<evidence type="ECO:0000256" key="1">
    <source>
        <dbReference type="ARBA" id="ARBA00009437"/>
    </source>
</evidence>
<dbReference type="GO" id="GO:0003700">
    <property type="term" value="F:DNA-binding transcription factor activity"/>
    <property type="evidence" value="ECO:0007669"/>
    <property type="project" value="InterPro"/>
</dbReference>
<dbReference type="CDD" id="cd05466">
    <property type="entry name" value="PBP2_LTTR_substrate"/>
    <property type="match status" value="1"/>
</dbReference>
<gene>
    <name evidence="6" type="ORF">FCL40_11100</name>
</gene>
<dbReference type="OrthoDB" id="6988449at2"/>
<evidence type="ECO:0000313" key="7">
    <source>
        <dbReference type="Proteomes" id="UP000305674"/>
    </source>
</evidence>
<dbReference type="InterPro" id="IPR000847">
    <property type="entry name" value="LysR_HTH_N"/>
</dbReference>
<dbReference type="SUPFAM" id="SSF53850">
    <property type="entry name" value="Periplasmic binding protein-like II"/>
    <property type="match status" value="1"/>
</dbReference>
<dbReference type="Proteomes" id="UP000305674">
    <property type="component" value="Unassembled WGS sequence"/>
</dbReference>
<reference evidence="6 7" key="1">
    <citation type="submission" date="2019-04" db="EMBL/GenBank/DDBJ databases">
        <authorList>
            <person name="Hwang J.C."/>
        </authorList>
    </citation>
    <scope>NUCLEOTIDE SEQUENCE [LARGE SCALE GENOMIC DNA]</scope>
    <source>
        <strain evidence="6 7">IMCC35001</strain>
    </source>
</reference>
<keyword evidence="2" id="KW-0805">Transcription regulation</keyword>
<dbReference type="PANTHER" id="PTHR30126">
    <property type="entry name" value="HTH-TYPE TRANSCRIPTIONAL REGULATOR"/>
    <property type="match status" value="1"/>
</dbReference>
<evidence type="ECO:0000256" key="3">
    <source>
        <dbReference type="ARBA" id="ARBA00023125"/>
    </source>
</evidence>
<dbReference type="Pfam" id="PF00126">
    <property type="entry name" value="HTH_1"/>
    <property type="match status" value="1"/>
</dbReference>
<keyword evidence="7" id="KW-1185">Reference proteome</keyword>
<evidence type="ECO:0000256" key="4">
    <source>
        <dbReference type="ARBA" id="ARBA00023163"/>
    </source>
</evidence>
<dbReference type="EMBL" id="SWCI01000006">
    <property type="protein sequence ID" value="TKB48693.1"/>
    <property type="molecule type" value="Genomic_DNA"/>
</dbReference>
<dbReference type="PANTHER" id="PTHR30126:SF88">
    <property type="entry name" value="TRANSCRIPTIONAL REGULATOR-RELATED"/>
    <property type="match status" value="1"/>
</dbReference>
<dbReference type="AlphaFoldDB" id="A0A4U1BCF2"/>
<dbReference type="RefSeq" id="WP_136853370.1">
    <property type="nucleotide sequence ID" value="NZ_SWCI01000006.1"/>
</dbReference>
<dbReference type="InterPro" id="IPR005119">
    <property type="entry name" value="LysR_subst-bd"/>
</dbReference>
<organism evidence="6 7">
    <name type="scientific">Ferrimonas sediminicola</name>
    <dbReference type="NCBI Taxonomy" id="2569538"/>
    <lineage>
        <taxon>Bacteria</taxon>
        <taxon>Pseudomonadati</taxon>
        <taxon>Pseudomonadota</taxon>
        <taxon>Gammaproteobacteria</taxon>
        <taxon>Alteromonadales</taxon>
        <taxon>Ferrimonadaceae</taxon>
        <taxon>Ferrimonas</taxon>
    </lineage>
</organism>
<comment type="caution">
    <text evidence="6">The sequence shown here is derived from an EMBL/GenBank/DDBJ whole genome shotgun (WGS) entry which is preliminary data.</text>
</comment>
<name>A0A4U1BCF2_9GAMM</name>
<comment type="similarity">
    <text evidence="1">Belongs to the LysR transcriptional regulatory family.</text>
</comment>
<keyword evidence="4" id="KW-0804">Transcription</keyword>
<accession>A0A4U1BCF2</accession>
<evidence type="ECO:0000313" key="6">
    <source>
        <dbReference type="EMBL" id="TKB48693.1"/>
    </source>
</evidence>